<dbReference type="KEGG" id="cart:PA27867_2081"/>
<evidence type="ECO:0000313" key="4">
    <source>
        <dbReference type="EMBL" id="ANP73033.1"/>
    </source>
</evidence>
<dbReference type="GO" id="GO:0004045">
    <property type="term" value="F:peptidyl-tRNA hydrolase activity"/>
    <property type="evidence" value="ECO:0007669"/>
    <property type="project" value="UniProtKB-EC"/>
</dbReference>
<dbReference type="AlphaFoldDB" id="A0A1B1BKU8"/>
<protein>
    <recommendedName>
        <fullName evidence="1">peptidyl-tRNA hydrolase</fullName>
        <ecNumber evidence="1">3.1.1.29</ecNumber>
    </recommendedName>
</protein>
<dbReference type="OrthoDB" id="5184773at2"/>
<dbReference type="Gene3D" id="3.40.1490.10">
    <property type="entry name" value="Bit1"/>
    <property type="match status" value="1"/>
</dbReference>
<dbReference type="SUPFAM" id="SSF102462">
    <property type="entry name" value="Peptidyl-tRNA hydrolase II"/>
    <property type="match status" value="1"/>
</dbReference>
<dbReference type="Pfam" id="PF01981">
    <property type="entry name" value="PTH2"/>
    <property type="match status" value="1"/>
</dbReference>
<dbReference type="STRING" id="670052.PA27867_2081"/>
<keyword evidence="2" id="KW-0378">Hydrolase</keyword>
<sequence length="225" mass="24459">MNEFTADPVQTIVVKPSTHFDTITAAAFASGLSLAQADLDSEPWRTWLAGSFTKSVRQAKRPADLERLRTLDLPRIEIAVGDAVNIAFVPAPYDQSPREISRLQVSGLDLEREATAGGNYARAGAVTPHIEINREAAMSTGKTAAQVSHAVCAWLLAQPLGTRRAWAQRPGISLSEISFVEQDDEVETQASLSTSERRLIVIRDNGLTEVTPGTTTVRVFAERFA</sequence>
<dbReference type="RefSeq" id="WP_066596164.1">
    <property type="nucleotide sequence ID" value="NZ_CP016282.1"/>
</dbReference>
<accession>A0A1B1BKU8</accession>
<name>A0A1B1BKU8_9MICO</name>
<dbReference type="EMBL" id="CP016282">
    <property type="protein sequence ID" value="ANP73033.1"/>
    <property type="molecule type" value="Genomic_DNA"/>
</dbReference>
<evidence type="ECO:0000313" key="5">
    <source>
        <dbReference type="Proteomes" id="UP000092582"/>
    </source>
</evidence>
<evidence type="ECO:0000256" key="1">
    <source>
        <dbReference type="ARBA" id="ARBA00013260"/>
    </source>
</evidence>
<organism evidence="4 5">
    <name type="scientific">Cryobacterium arcticum</name>
    <dbReference type="NCBI Taxonomy" id="670052"/>
    <lineage>
        <taxon>Bacteria</taxon>
        <taxon>Bacillati</taxon>
        <taxon>Actinomycetota</taxon>
        <taxon>Actinomycetes</taxon>
        <taxon>Micrococcales</taxon>
        <taxon>Microbacteriaceae</taxon>
        <taxon>Cryobacterium</taxon>
    </lineage>
</organism>
<evidence type="ECO:0000256" key="2">
    <source>
        <dbReference type="ARBA" id="ARBA00022801"/>
    </source>
</evidence>
<dbReference type="Proteomes" id="UP000092582">
    <property type="component" value="Chromosome 1"/>
</dbReference>
<dbReference type="InterPro" id="IPR023476">
    <property type="entry name" value="Pep_tRNA_hydro_II_dom_sf"/>
</dbReference>
<dbReference type="InterPro" id="IPR002833">
    <property type="entry name" value="PTH2"/>
</dbReference>
<comment type="catalytic activity">
    <reaction evidence="3">
        <text>an N-acyl-L-alpha-aminoacyl-tRNA + H2O = an N-acyl-L-amino acid + a tRNA + H(+)</text>
        <dbReference type="Rhea" id="RHEA:54448"/>
        <dbReference type="Rhea" id="RHEA-COMP:10123"/>
        <dbReference type="Rhea" id="RHEA-COMP:13883"/>
        <dbReference type="ChEBI" id="CHEBI:15377"/>
        <dbReference type="ChEBI" id="CHEBI:15378"/>
        <dbReference type="ChEBI" id="CHEBI:59874"/>
        <dbReference type="ChEBI" id="CHEBI:78442"/>
        <dbReference type="ChEBI" id="CHEBI:138191"/>
        <dbReference type="EC" id="3.1.1.29"/>
    </reaction>
</comment>
<gene>
    <name evidence="4" type="ORF">PA27867_2081</name>
</gene>
<keyword evidence="5" id="KW-1185">Reference proteome</keyword>
<evidence type="ECO:0000256" key="3">
    <source>
        <dbReference type="ARBA" id="ARBA00048707"/>
    </source>
</evidence>
<dbReference type="EC" id="3.1.1.29" evidence="1"/>
<proteinExistence type="predicted"/>
<reference evidence="4 5" key="1">
    <citation type="submission" date="2016-06" db="EMBL/GenBank/DDBJ databases">
        <title>Genome sequencing of Cryobacterium arcticum PAMC 27867.</title>
        <authorList>
            <person name="Lee J."/>
            <person name="Kim O.-S."/>
        </authorList>
    </citation>
    <scope>NUCLEOTIDE SEQUENCE [LARGE SCALE GENOMIC DNA]</scope>
    <source>
        <strain evidence="4 5">PAMC 27867</strain>
    </source>
</reference>